<feature type="transmembrane region" description="Helical" evidence="4">
    <location>
        <begin position="45"/>
        <end position="66"/>
    </location>
</feature>
<evidence type="ECO:0000256" key="2">
    <source>
        <dbReference type="ARBA" id="ARBA00023136"/>
    </source>
</evidence>
<evidence type="ECO:0000259" key="5">
    <source>
        <dbReference type="SMART" id="SM00244"/>
    </source>
</evidence>
<dbReference type="Gene3D" id="3.30.479.30">
    <property type="entry name" value="Band 7 domain"/>
    <property type="match status" value="1"/>
</dbReference>
<dbReference type="GO" id="GO:0007005">
    <property type="term" value="P:mitochondrion organization"/>
    <property type="evidence" value="ECO:0007669"/>
    <property type="project" value="TreeGrafter"/>
</dbReference>
<feature type="region of interest" description="Disordered" evidence="3">
    <location>
        <begin position="353"/>
        <end position="411"/>
    </location>
</feature>
<dbReference type="SUPFAM" id="SSF117892">
    <property type="entry name" value="Band 7/SPFH domain"/>
    <property type="match status" value="1"/>
</dbReference>
<keyword evidence="4" id="KW-1133">Transmembrane helix</keyword>
<dbReference type="SMART" id="SM00244">
    <property type="entry name" value="PHB"/>
    <property type="match status" value="1"/>
</dbReference>
<evidence type="ECO:0000256" key="3">
    <source>
        <dbReference type="SAM" id="MobiDB-lite"/>
    </source>
</evidence>
<evidence type="ECO:0000256" key="1">
    <source>
        <dbReference type="ARBA" id="ARBA00004167"/>
    </source>
</evidence>
<dbReference type="PANTHER" id="PTHR23222">
    <property type="entry name" value="PROHIBITIN"/>
    <property type="match status" value="1"/>
</dbReference>
<dbReference type="EMBL" id="LPVY01000025">
    <property type="protein sequence ID" value="KZB60559.1"/>
    <property type="molecule type" value="Genomic_DNA"/>
</dbReference>
<accession>A0A154L081</accession>
<keyword evidence="4" id="KW-0812">Transmembrane</keyword>
<dbReference type="InterPro" id="IPR001107">
    <property type="entry name" value="Band_7"/>
</dbReference>
<sequence length="461" mass="50098">MVDSATVAPGAPDENGTARKRGRWSIFWRRFFISAGVRLRRLRTAFLIGLLFLLVAIFALAPQIFITVPAGHVAVMWYRFFGGTVVDKSYGEGIHMIFPWDEMYIYDARLQNQARVYDTISSNGLSMEVDIAVRYRINREAVGMLHKLVGPNYAEVLVYPEIGSHARELISRYTPEQLYTETRAFIQAEILERMVNELGSSLVNQSFQGRLVTVEDVLIRSVTLPERVADAIERKAEQYQAMLEYDFRLAREEKEKQRKKIEAEGIREFQDIVAKTITEEYLRLRGIEATMTLATSKNSKTIIIGGKDGLPVILNTADAPTASGADSGSGAELVNDTAESLPNAGALNARSQEIAPQNAISPGVREPADPSGKRARPAAANSNTQPVTPPMKPAAPTGPAAGASEDVSTAGKTAGDVLKSIAPVFDQSSGSGGGVVKQSDMEPVATHESAGQPEISKTGSK</sequence>
<name>A0A154L081_9PROT</name>
<feature type="domain" description="Band 7" evidence="5">
    <location>
        <begin position="63"/>
        <end position="236"/>
    </location>
</feature>
<evidence type="ECO:0000256" key="4">
    <source>
        <dbReference type="SAM" id="Phobius"/>
    </source>
</evidence>
<dbReference type="Pfam" id="PF01145">
    <property type="entry name" value="Band_7"/>
    <property type="match status" value="1"/>
</dbReference>
<dbReference type="InterPro" id="IPR000163">
    <property type="entry name" value="Prohibitin"/>
</dbReference>
<gene>
    <name evidence="6" type="ORF">AUP42_08375</name>
</gene>
<dbReference type="OrthoDB" id="9792660at2"/>
<organism evidence="6 7">
    <name type="scientific">Thalassospira lucentensis</name>
    <dbReference type="NCBI Taxonomy" id="168935"/>
    <lineage>
        <taxon>Bacteria</taxon>
        <taxon>Pseudomonadati</taxon>
        <taxon>Pseudomonadota</taxon>
        <taxon>Alphaproteobacteria</taxon>
        <taxon>Rhodospirillales</taxon>
        <taxon>Thalassospiraceae</taxon>
        <taxon>Thalassospira</taxon>
    </lineage>
</organism>
<feature type="region of interest" description="Disordered" evidence="3">
    <location>
        <begin position="424"/>
        <end position="461"/>
    </location>
</feature>
<comment type="subcellular location">
    <subcellularLocation>
        <location evidence="1">Membrane</location>
        <topology evidence="1">Single-pass membrane protein</topology>
    </subcellularLocation>
</comment>
<protein>
    <submittedName>
        <fullName evidence="6">Band 7 protein</fullName>
    </submittedName>
</protein>
<dbReference type="GO" id="GO:0016020">
    <property type="term" value="C:membrane"/>
    <property type="evidence" value="ECO:0007669"/>
    <property type="project" value="UniProtKB-SubCell"/>
</dbReference>
<dbReference type="CDD" id="cd03401">
    <property type="entry name" value="SPFH_prohibitin"/>
    <property type="match status" value="1"/>
</dbReference>
<keyword evidence="2 4" id="KW-0472">Membrane</keyword>
<feature type="compositionally biased region" description="Low complexity" evidence="3">
    <location>
        <begin position="394"/>
        <end position="403"/>
    </location>
</feature>
<evidence type="ECO:0000313" key="6">
    <source>
        <dbReference type="EMBL" id="KZB60559.1"/>
    </source>
</evidence>
<dbReference type="Proteomes" id="UP000076335">
    <property type="component" value="Unassembled WGS sequence"/>
</dbReference>
<proteinExistence type="predicted"/>
<reference evidence="6 7" key="1">
    <citation type="submission" date="2015-12" db="EMBL/GenBank/DDBJ databases">
        <title>Genome sequence of Thalassospira lucentensis MCCC 1A02072.</title>
        <authorList>
            <person name="Lu L."/>
            <person name="Lai Q."/>
            <person name="Shao Z."/>
            <person name="Qian P."/>
        </authorList>
    </citation>
    <scope>NUCLEOTIDE SEQUENCE [LARGE SCALE GENOMIC DNA]</scope>
    <source>
        <strain evidence="6 7">MCCC 1A02072</strain>
    </source>
</reference>
<dbReference type="PANTHER" id="PTHR23222:SF1">
    <property type="entry name" value="PROHIBITIN-2"/>
    <property type="match status" value="1"/>
</dbReference>
<comment type="caution">
    <text evidence="6">The sequence shown here is derived from an EMBL/GenBank/DDBJ whole genome shotgun (WGS) entry which is preliminary data.</text>
</comment>
<dbReference type="AlphaFoldDB" id="A0A154L081"/>
<evidence type="ECO:0000313" key="7">
    <source>
        <dbReference type="Proteomes" id="UP000076335"/>
    </source>
</evidence>
<dbReference type="RefSeq" id="WP_062953553.1">
    <property type="nucleotide sequence ID" value="NZ_LPVY01000025.1"/>
</dbReference>
<dbReference type="InterPro" id="IPR036013">
    <property type="entry name" value="Band_7/SPFH_dom_sf"/>
</dbReference>